<dbReference type="EMBL" id="MGKW01000040">
    <property type="protein sequence ID" value="OGN33056.1"/>
    <property type="molecule type" value="Genomic_DNA"/>
</dbReference>
<gene>
    <name evidence="1" type="ORF">A3I39_03255</name>
</gene>
<organism evidence="1 2">
    <name type="scientific">Candidatus Yanofskybacteria bacterium RIFCSPLOWO2_02_FULL_47_9b</name>
    <dbReference type="NCBI Taxonomy" id="1802708"/>
    <lineage>
        <taxon>Bacteria</taxon>
        <taxon>Candidatus Yanofskyibacteriota</taxon>
    </lineage>
</organism>
<dbReference type="AlphaFoldDB" id="A0A1F8H7Y2"/>
<reference evidence="1 2" key="1">
    <citation type="journal article" date="2016" name="Nat. Commun.">
        <title>Thousands of microbial genomes shed light on interconnected biogeochemical processes in an aquifer system.</title>
        <authorList>
            <person name="Anantharaman K."/>
            <person name="Brown C.T."/>
            <person name="Hug L.A."/>
            <person name="Sharon I."/>
            <person name="Castelle C.J."/>
            <person name="Probst A.J."/>
            <person name="Thomas B.C."/>
            <person name="Singh A."/>
            <person name="Wilkins M.J."/>
            <person name="Karaoz U."/>
            <person name="Brodie E.L."/>
            <person name="Williams K.H."/>
            <person name="Hubbard S.S."/>
            <person name="Banfield J.F."/>
        </authorList>
    </citation>
    <scope>NUCLEOTIDE SEQUENCE [LARGE SCALE GENOMIC DNA]</scope>
</reference>
<sequence length="172" mass="19545">MKGVIVFSFAWRKEGHSPCNVRLAKAAIRIVRELEKSGEMVVVVAQRTTAAVMEELGLSVDLVIQKRAGYEGSEEVVAQADEWFKTYGINGDRITKVIPVANPFIHLFKCIQLVQKKGFKTLSFWKLARMIGWIGFDRRSEQPATRGPIRLVFYTARQVLFGYRNPVEQSEP</sequence>
<protein>
    <recommendedName>
        <fullName evidence="3">DUF218 domain-containing protein</fullName>
    </recommendedName>
</protein>
<comment type="caution">
    <text evidence="1">The sequence shown here is derived from an EMBL/GenBank/DDBJ whole genome shotgun (WGS) entry which is preliminary data.</text>
</comment>
<dbReference type="Proteomes" id="UP000178155">
    <property type="component" value="Unassembled WGS sequence"/>
</dbReference>
<evidence type="ECO:0000313" key="1">
    <source>
        <dbReference type="EMBL" id="OGN33056.1"/>
    </source>
</evidence>
<name>A0A1F8H7Y2_9BACT</name>
<evidence type="ECO:0008006" key="3">
    <source>
        <dbReference type="Google" id="ProtNLM"/>
    </source>
</evidence>
<proteinExistence type="predicted"/>
<accession>A0A1F8H7Y2</accession>
<evidence type="ECO:0000313" key="2">
    <source>
        <dbReference type="Proteomes" id="UP000178155"/>
    </source>
</evidence>